<keyword evidence="2" id="KW-1185">Reference proteome</keyword>
<protein>
    <submittedName>
        <fullName evidence="1">Uncharacterized protein</fullName>
    </submittedName>
</protein>
<evidence type="ECO:0000313" key="1">
    <source>
        <dbReference type="EMBL" id="KAK9005394.1"/>
    </source>
</evidence>
<reference evidence="1 2" key="1">
    <citation type="journal article" date="2024" name="G3 (Bethesda)">
        <title>Genome assembly of Hibiscus sabdariffa L. provides insights into metabolisms of medicinal natural products.</title>
        <authorList>
            <person name="Kim T."/>
        </authorList>
    </citation>
    <scope>NUCLEOTIDE SEQUENCE [LARGE SCALE GENOMIC DNA]</scope>
    <source>
        <strain evidence="1">TK-2024</strain>
        <tissue evidence="1">Old leaves</tissue>
    </source>
</reference>
<evidence type="ECO:0000313" key="2">
    <source>
        <dbReference type="Proteomes" id="UP001396334"/>
    </source>
</evidence>
<proteinExistence type="predicted"/>
<dbReference type="Proteomes" id="UP001396334">
    <property type="component" value="Unassembled WGS sequence"/>
</dbReference>
<name>A0ABR2QY34_9ROSI</name>
<dbReference type="EMBL" id="JBBPBN010000030">
    <property type="protein sequence ID" value="KAK9005394.1"/>
    <property type="molecule type" value="Genomic_DNA"/>
</dbReference>
<accession>A0ABR2QY34</accession>
<gene>
    <name evidence="1" type="ORF">V6N11_042829</name>
</gene>
<organism evidence="1 2">
    <name type="scientific">Hibiscus sabdariffa</name>
    <name type="common">roselle</name>
    <dbReference type="NCBI Taxonomy" id="183260"/>
    <lineage>
        <taxon>Eukaryota</taxon>
        <taxon>Viridiplantae</taxon>
        <taxon>Streptophyta</taxon>
        <taxon>Embryophyta</taxon>
        <taxon>Tracheophyta</taxon>
        <taxon>Spermatophyta</taxon>
        <taxon>Magnoliopsida</taxon>
        <taxon>eudicotyledons</taxon>
        <taxon>Gunneridae</taxon>
        <taxon>Pentapetalae</taxon>
        <taxon>rosids</taxon>
        <taxon>malvids</taxon>
        <taxon>Malvales</taxon>
        <taxon>Malvaceae</taxon>
        <taxon>Malvoideae</taxon>
        <taxon>Hibiscus</taxon>
    </lineage>
</organism>
<comment type="caution">
    <text evidence="1">The sequence shown here is derived from an EMBL/GenBank/DDBJ whole genome shotgun (WGS) entry which is preliminary data.</text>
</comment>
<sequence length="95" mass="10876">MAILRWLNSQQPRSWLRPTFVKKSMDHDSDLGSQRLWWKVTNLCLDDLTSVFYDPDSLVPFLMVVCIPSNPHVGGFCLDEVATSLVVVLSSRFFT</sequence>